<protein>
    <submittedName>
        <fullName evidence="1">Uncharacterized protein</fullName>
    </submittedName>
</protein>
<evidence type="ECO:0000313" key="1">
    <source>
        <dbReference type="EMBL" id="OAP39984.1"/>
    </source>
</evidence>
<evidence type="ECO:0000313" key="2">
    <source>
        <dbReference type="Proteomes" id="UP000094025"/>
    </source>
</evidence>
<dbReference type="EMBL" id="LPUX01000055">
    <property type="protein sequence ID" value="OAP39984.1"/>
    <property type="molecule type" value="Genomic_DNA"/>
</dbReference>
<name>A0A178XXY6_9HYPH</name>
<comment type="caution">
    <text evidence="1">The sequence shown here is derived from an EMBL/GenBank/DDBJ whole genome shotgun (WGS) entry which is preliminary data.</text>
</comment>
<keyword evidence="2" id="KW-1185">Reference proteome</keyword>
<organism evidence="1 2">
    <name type="scientific">Sinorhizobium glycinis</name>
    <dbReference type="NCBI Taxonomy" id="1472378"/>
    <lineage>
        <taxon>Bacteria</taxon>
        <taxon>Pseudomonadati</taxon>
        <taxon>Pseudomonadota</taxon>
        <taxon>Alphaproteobacteria</taxon>
        <taxon>Hyphomicrobiales</taxon>
        <taxon>Rhizobiaceae</taxon>
        <taxon>Sinorhizobium/Ensifer group</taxon>
        <taxon>Sinorhizobium</taxon>
    </lineage>
</organism>
<sequence length="77" mass="8657">MLPSRDWRCTFSPTEVDLLHSIFEQILEEKGVASSGEKANEIAARLISVYQSGVRDVEMLKKLSIRSSSDDPRPTPH</sequence>
<accession>A0A178XXY6</accession>
<proteinExistence type="predicted"/>
<dbReference type="RefSeq" id="WP_064242122.1">
    <property type="nucleotide sequence ID" value="NZ_LPUX01000055.1"/>
</dbReference>
<reference evidence="1 2" key="1">
    <citation type="journal article" date="2016" name="Int. J. Syst. Evol. Microbiol.">
        <title>Ensifer glycinis sp. nov., an novel rhizobial species associated with Glycine spp.</title>
        <authorList>
            <person name="Yan H."/>
            <person name="Yan J."/>
            <person name="Sui X.H."/>
            <person name="Wang E.T."/>
            <person name="Chen W.X."/>
            <person name="Zhang X.X."/>
            <person name="Chen W.F."/>
        </authorList>
    </citation>
    <scope>NUCLEOTIDE SEQUENCE [LARGE SCALE GENOMIC DNA]</scope>
    <source>
        <strain evidence="1 2">CCBAU 23380</strain>
    </source>
</reference>
<gene>
    <name evidence="1" type="ORF">AU381_10615</name>
</gene>
<dbReference type="Proteomes" id="UP000094025">
    <property type="component" value="Unassembled WGS sequence"/>
</dbReference>
<dbReference type="AlphaFoldDB" id="A0A178XXY6"/>